<keyword evidence="6" id="KW-1133">Transmembrane helix</keyword>
<evidence type="ECO:0000256" key="5">
    <source>
        <dbReference type="ARBA" id="ARBA00022777"/>
    </source>
</evidence>
<accession>A0ABS2DAB3</accession>
<dbReference type="InterPro" id="IPR003594">
    <property type="entry name" value="HATPase_dom"/>
</dbReference>
<gene>
    <name evidence="8" type="ORF">ILT43_16005</name>
</gene>
<dbReference type="Pfam" id="PF00512">
    <property type="entry name" value="HisKA"/>
    <property type="match status" value="1"/>
</dbReference>
<protein>
    <recommendedName>
        <fullName evidence="2">histidine kinase</fullName>
        <ecNumber evidence="2">2.7.13.3</ecNumber>
    </recommendedName>
</protein>
<dbReference type="PROSITE" id="PS50109">
    <property type="entry name" value="HIS_KIN"/>
    <property type="match status" value="1"/>
</dbReference>
<dbReference type="GO" id="GO:0016301">
    <property type="term" value="F:kinase activity"/>
    <property type="evidence" value="ECO:0007669"/>
    <property type="project" value="UniProtKB-KW"/>
</dbReference>
<dbReference type="Pfam" id="PF02518">
    <property type="entry name" value="HATPase_c"/>
    <property type="match status" value="1"/>
</dbReference>
<dbReference type="CDD" id="cd00082">
    <property type="entry name" value="HisKA"/>
    <property type="match status" value="1"/>
</dbReference>
<feature type="domain" description="Histidine kinase" evidence="7">
    <location>
        <begin position="230"/>
        <end position="453"/>
    </location>
</feature>
<name>A0ABS2DAB3_9SPHN</name>
<evidence type="ECO:0000256" key="4">
    <source>
        <dbReference type="ARBA" id="ARBA00022679"/>
    </source>
</evidence>
<feature type="transmembrane region" description="Helical" evidence="6">
    <location>
        <begin position="133"/>
        <end position="152"/>
    </location>
</feature>
<evidence type="ECO:0000256" key="6">
    <source>
        <dbReference type="SAM" id="Phobius"/>
    </source>
</evidence>
<reference evidence="8 9" key="1">
    <citation type="submission" date="2020-12" db="EMBL/GenBank/DDBJ databases">
        <title>Sphingomonas sp.</title>
        <authorList>
            <person name="Kim M.K."/>
        </authorList>
    </citation>
    <scope>NUCLEOTIDE SEQUENCE [LARGE SCALE GENOMIC DNA]</scope>
    <source>
        <strain evidence="8 9">BT552</strain>
    </source>
</reference>
<dbReference type="PANTHER" id="PTHR43047">
    <property type="entry name" value="TWO-COMPONENT HISTIDINE PROTEIN KINASE"/>
    <property type="match status" value="1"/>
</dbReference>
<dbReference type="Gene3D" id="3.30.565.10">
    <property type="entry name" value="Histidine kinase-like ATPase, C-terminal domain"/>
    <property type="match status" value="1"/>
</dbReference>
<evidence type="ECO:0000259" key="7">
    <source>
        <dbReference type="PROSITE" id="PS50109"/>
    </source>
</evidence>
<dbReference type="InterPro" id="IPR004358">
    <property type="entry name" value="Sig_transdc_His_kin-like_C"/>
</dbReference>
<dbReference type="Gene3D" id="1.10.287.130">
    <property type="match status" value="1"/>
</dbReference>
<keyword evidence="9" id="KW-1185">Reference proteome</keyword>
<dbReference type="SUPFAM" id="SSF55874">
    <property type="entry name" value="ATPase domain of HSP90 chaperone/DNA topoisomerase II/histidine kinase"/>
    <property type="match status" value="1"/>
</dbReference>
<feature type="transmembrane region" description="Helical" evidence="6">
    <location>
        <begin position="164"/>
        <end position="186"/>
    </location>
</feature>
<dbReference type="PRINTS" id="PR00344">
    <property type="entry name" value="BCTRLSENSOR"/>
</dbReference>
<dbReference type="CDD" id="cd16922">
    <property type="entry name" value="HATPase_EvgS-ArcB-TorS-like"/>
    <property type="match status" value="1"/>
</dbReference>
<dbReference type="RefSeq" id="WP_204199985.1">
    <property type="nucleotide sequence ID" value="NZ_JAFEMC010000005.1"/>
</dbReference>
<feature type="transmembrane region" description="Helical" evidence="6">
    <location>
        <begin position="31"/>
        <end position="52"/>
    </location>
</feature>
<keyword evidence="6" id="KW-0472">Membrane</keyword>
<dbReference type="SMART" id="SM00388">
    <property type="entry name" value="HisKA"/>
    <property type="match status" value="1"/>
</dbReference>
<sequence length="468" mass="51545">MMHKQFYRAIDWFIPAAMLQGDSDRLMARTFVMLHLAGPLMGHSVTFFLARTPAGETWQFWVTEAMVAGFLAIPVLLKASGSMRLPAMTSVQMLVGLSLFGSFYFGGISSPLLPWFLIAMVLGFFYLSESIKLVLTGIAMQLAAFFVMRLAYGQFPTLIDARDLHLANTFSILAALAYMTILSLFYETVLRISLSLEQETIDQRSKLTLVRAAMEAAELASKRKSIFLAKMSHELRTPLNAVIGYAEMLRENFEDRADASRKMQDLDRIHAAGRHLLALVNTVLDLSSIESNRLELSTEAVDVASLVTEVTATASPLIAKRDNRLIVNIPQPLGTMELDPLKVRQSLLNLLSNAAKFTTKGTIMLTVLSRTTDRGEWMTLEVTDNGIGMSPEGLRRIFEDFSQAENDTASKFGGTGLGLALTRRFCRMMGGTIDVRSERGVGTSFTIEIPIVRVQAPAAAGLPLDIAA</sequence>
<dbReference type="InterPro" id="IPR005467">
    <property type="entry name" value="His_kinase_dom"/>
</dbReference>
<organism evidence="8 9">
    <name type="scientific">Sphingomonas longa</name>
    <dbReference type="NCBI Taxonomy" id="2778730"/>
    <lineage>
        <taxon>Bacteria</taxon>
        <taxon>Pseudomonadati</taxon>
        <taxon>Pseudomonadota</taxon>
        <taxon>Alphaproteobacteria</taxon>
        <taxon>Sphingomonadales</taxon>
        <taxon>Sphingomonadaceae</taxon>
        <taxon>Sphingomonas</taxon>
    </lineage>
</organism>
<dbReference type="InterPro" id="IPR036097">
    <property type="entry name" value="HisK_dim/P_sf"/>
</dbReference>
<dbReference type="SMART" id="SM00387">
    <property type="entry name" value="HATPase_c"/>
    <property type="match status" value="1"/>
</dbReference>
<evidence type="ECO:0000256" key="1">
    <source>
        <dbReference type="ARBA" id="ARBA00000085"/>
    </source>
</evidence>
<keyword evidence="4" id="KW-0808">Transferase</keyword>
<evidence type="ECO:0000313" key="8">
    <source>
        <dbReference type="EMBL" id="MBM6577886.1"/>
    </source>
</evidence>
<keyword evidence="3" id="KW-0597">Phosphoprotein</keyword>
<evidence type="ECO:0000313" key="9">
    <source>
        <dbReference type="Proteomes" id="UP000763641"/>
    </source>
</evidence>
<evidence type="ECO:0000256" key="3">
    <source>
        <dbReference type="ARBA" id="ARBA00022553"/>
    </source>
</evidence>
<dbReference type="EMBL" id="JAFEMC010000005">
    <property type="protein sequence ID" value="MBM6577886.1"/>
    <property type="molecule type" value="Genomic_DNA"/>
</dbReference>
<comment type="caution">
    <text evidence="8">The sequence shown here is derived from an EMBL/GenBank/DDBJ whole genome shotgun (WGS) entry which is preliminary data.</text>
</comment>
<dbReference type="InterPro" id="IPR003661">
    <property type="entry name" value="HisK_dim/P_dom"/>
</dbReference>
<dbReference type="Proteomes" id="UP000763641">
    <property type="component" value="Unassembled WGS sequence"/>
</dbReference>
<dbReference type="InterPro" id="IPR036890">
    <property type="entry name" value="HATPase_C_sf"/>
</dbReference>
<proteinExistence type="predicted"/>
<dbReference type="PANTHER" id="PTHR43047:SF72">
    <property type="entry name" value="OSMOSENSING HISTIDINE PROTEIN KINASE SLN1"/>
    <property type="match status" value="1"/>
</dbReference>
<keyword evidence="6" id="KW-0812">Transmembrane</keyword>
<keyword evidence="5 8" id="KW-0418">Kinase</keyword>
<dbReference type="EC" id="2.7.13.3" evidence="2"/>
<dbReference type="SUPFAM" id="SSF47384">
    <property type="entry name" value="Homodimeric domain of signal transducing histidine kinase"/>
    <property type="match status" value="1"/>
</dbReference>
<evidence type="ECO:0000256" key="2">
    <source>
        <dbReference type="ARBA" id="ARBA00012438"/>
    </source>
</evidence>
<feature type="transmembrane region" description="Helical" evidence="6">
    <location>
        <begin position="58"/>
        <end position="77"/>
    </location>
</feature>
<comment type="catalytic activity">
    <reaction evidence="1">
        <text>ATP + protein L-histidine = ADP + protein N-phospho-L-histidine.</text>
        <dbReference type="EC" id="2.7.13.3"/>
    </reaction>
</comment>